<dbReference type="Proteomes" id="UP000772618">
    <property type="component" value="Unassembled WGS sequence"/>
</dbReference>
<dbReference type="EMBL" id="JAHESD010000029">
    <property type="protein sequence ID" value="MBT1704291.1"/>
    <property type="molecule type" value="Genomic_DNA"/>
</dbReference>
<comment type="caution">
    <text evidence="1">The sequence shown here is derived from an EMBL/GenBank/DDBJ whole genome shotgun (WGS) entry which is preliminary data.</text>
</comment>
<sequence>MSKVGNNPIMATVNGKLGDIVVYRRVRGKLIMCKPPKKRDVLTPSQEERKERFLEAVAYAKAQLANETSRAEYTSGITPRLTSAYLVALTDYLRAPEIKDLDVSQYNGAIGDVLEMKVTDDFKVVSVQVEIRDAAKVLIERGDAVLREASNSKWSYTTTKPNVALVGTTITIRAKDKADNTTVLEKVL</sequence>
<keyword evidence="2" id="KW-1185">Reference proteome</keyword>
<dbReference type="RefSeq" id="WP_254154251.1">
    <property type="nucleotide sequence ID" value="NZ_JAHESD010000029.1"/>
</dbReference>
<name>A0ABS5VSX6_9BACT</name>
<proteinExistence type="predicted"/>
<gene>
    <name evidence="1" type="ORF">KK060_13435</name>
</gene>
<evidence type="ECO:0000313" key="2">
    <source>
        <dbReference type="Proteomes" id="UP000772618"/>
    </source>
</evidence>
<organism evidence="1 2">
    <name type="scientific">Chryseosolibacter indicus</name>
    <dbReference type="NCBI Taxonomy" id="2782351"/>
    <lineage>
        <taxon>Bacteria</taxon>
        <taxon>Pseudomonadati</taxon>
        <taxon>Bacteroidota</taxon>
        <taxon>Cytophagia</taxon>
        <taxon>Cytophagales</taxon>
        <taxon>Chryseotaleaceae</taxon>
        <taxon>Chryseosolibacter</taxon>
    </lineage>
</organism>
<evidence type="ECO:0000313" key="1">
    <source>
        <dbReference type="EMBL" id="MBT1704291.1"/>
    </source>
</evidence>
<protein>
    <submittedName>
        <fullName evidence="1">Uncharacterized protein</fullName>
    </submittedName>
</protein>
<reference evidence="1 2" key="1">
    <citation type="submission" date="2021-05" db="EMBL/GenBank/DDBJ databases">
        <title>A Polyphasic approach of four new species of the genus Ohtaekwangia: Ohtaekwangia histidinii sp. nov., Ohtaekwangia cretensis sp. nov., Ohtaekwangia indiensis sp. nov., Ohtaekwangia reichenbachii sp. nov. from diverse environment.</title>
        <authorList>
            <person name="Octaviana S."/>
        </authorList>
    </citation>
    <scope>NUCLEOTIDE SEQUENCE [LARGE SCALE GENOMIC DNA]</scope>
    <source>
        <strain evidence="1 2">PWU20</strain>
    </source>
</reference>
<accession>A0ABS5VSX6</accession>